<dbReference type="PRINTS" id="PR00387">
    <property type="entry name" value="PDIESTERASE1"/>
</dbReference>
<feature type="region of interest" description="Disordered" evidence="7">
    <location>
        <begin position="771"/>
        <end position="814"/>
    </location>
</feature>
<evidence type="ECO:0000256" key="8">
    <source>
        <dbReference type="SAM" id="SignalP"/>
    </source>
</evidence>
<keyword evidence="2 6" id="KW-0378">Hydrolase</keyword>
<feature type="compositionally biased region" description="Low complexity" evidence="7">
    <location>
        <begin position="485"/>
        <end position="499"/>
    </location>
</feature>
<feature type="binding site" evidence="5">
    <location>
        <position position="429"/>
    </location>
    <ligand>
        <name>Zn(2+)</name>
        <dbReference type="ChEBI" id="CHEBI:29105"/>
        <label>1</label>
    </ligand>
</feature>
<feature type="region of interest" description="Disordered" evidence="7">
    <location>
        <begin position="509"/>
        <end position="530"/>
    </location>
</feature>
<dbReference type="InterPro" id="IPR036971">
    <property type="entry name" value="PDEase_catalytic_dom_sf"/>
</dbReference>
<feature type="binding site" evidence="5">
    <location>
        <position position="430"/>
    </location>
    <ligand>
        <name>Zn(2+)</name>
        <dbReference type="ChEBI" id="CHEBI:29105"/>
        <label>1</label>
    </ligand>
</feature>
<evidence type="ECO:0000256" key="4">
    <source>
        <dbReference type="PIRSR" id="PIRSR623088-2"/>
    </source>
</evidence>
<feature type="binding site" evidence="4">
    <location>
        <begin position="389"/>
        <end position="393"/>
    </location>
    <ligand>
        <name>AMP</name>
        <dbReference type="ChEBI" id="CHEBI:456215"/>
    </ligand>
</feature>
<feature type="compositionally biased region" description="Low complexity" evidence="7">
    <location>
        <begin position="509"/>
        <end position="520"/>
    </location>
</feature>
<dbReference type="GO" id="GO:0007165">
    <property type="term" value="P:signal transduction"/>
    <property type="evidence" value="ECO:0007669"/>
    <property type="project" value="InterPro"/>
</dbReference>
<feature type="compositionally biased region" description="Low complexity" evidence="7">
    <location>
        <begin position="271"/>
        <end position="283"/>
    </location>
</feature>
<name>A0A0G4G7D7_9ALVE</name>
<feature type="binding site" evidence="5">
    <location>
        <position position="393"/>
    </location>
    <ligand>
        <name>Zn(2+)</name>
        <dbReference type="ChEBI" id="CHEBI:29105"/>
        <label>1</label>
    </ligand>
</feature>
<feature type="signal peptide" evidence="8">
    <location>
        <begin position="1"/>
        <end position="19"/>
    </location>
</feature>
<feature type="active site" description="Proton donor" evidence="3">
    <location>
        <position position="389"/>
    </location>
</feature>
<dbReference type="InterPro" id="IPR023088">
    <property type="entry name" value="PDEase"/>
</dbReference>
<dbReference type="GO" id="GO:0004114">
    <property type="term" value="F:3',5'-cyclic-nucleotide phosphodiesterase activity"/>
    <property type="evidence" value="ECO:0007669"/>
    <property type="project" value="InterPro"/>
</dbReference>
<organism evidence="10">
    <name type="scientific">Chromera velia CCMP2878</name>
    <dbReference type="NCBI Taxonomy" id="1169474"/>
    <lineage>
        <taxon>Eukaryota</taxon>
        <taxon>Sar</taxon>
        <taxon>Alveolata</taxon>
        <taxon>Colpodellida</taxon>
        <taxon>Chromeraceae</taxon>
        <taxon>Chromera</taxon>
    </lineage>
</organism>
<keyword evidence="1 5" id="KW-0479">Metal-binding</keyword>
<feature type="region of interest" description="Disordered" evidence="7">
    <location>
        <begin position="88"/>
        <end position="131"/>
    </location>
</feature>
<reference evidence="10" key="1">
    <citation type="submission" date="2014-11" db="EMBL/GenBank/DDBJ databases">
        <authorList>
            <person name="Otto D Thomas"/>
            <person name="Naeem Raeece"/>
        </authorList>
    </citation>
    <scope>NUCLEOTIDE SEQUENCE</scope>
</reference>
<comment type="similarity">
    <text evidence="6">Belongs to the cyclic nucleotide phosphodiesterase family.</text>
</comment>
<dbReference type="GO" id="GO:0046872">
    <property type="term" value="F:metal ion binding"/>
    <property type="evidence" value="ECO:0007669"/>
    <property type="project" value="UniProtKB-KW"/>
</dbReference>
<evidence type="ECO:0000256" key="2">
    <source>
        <dbReference type="ARBA" id="ARBA00022801"/>
    </source>
</evidence>
<dbReference type="PhylomeDB" id="A0A0G4G7D7"/>
<comment type="cofactor">
    <cofactor evidence="6">
        <name>a divalent metal cation</name>
        <dbReference type="ChEBI" id="CHEBI:60240"/>
    </cofactor>
    <text evidence="6">Binds 2 divalent metal cations per subunit. Site 1 may preferentially bind zinc ions, while site 2 has a preference for magnesium and/or manganese ions.</text>
</comment>
<evidence type="ECO:0000256" key="1">
    <source>
        <dbReference type="ARBA" id="ARBA00022723"/>
    </source>
</evidence>
<dbReference type="AlphaFoldDB" id="A0A0G4G7D7"/>
<feature type="binding site" evidence="4">
    <location>
        <position position="677"/>
    </location>
    <ligand>
        <name>AMP</name>
        <dbReference type="ChEBI" id="CHEBI:456215"/>
    </ligand>
</feature>
<feature type="region of interest" description="Disordered" evidence="7">
    <location>
        <begin position="480"/>
        <end position="499"/>
    </location>
</feature>
<evidence type="ECO:0000256" key="3">
    <source>
        <dbReference type="PIRSR" id="PIRSR623088-1"/>
    </source>
</evidence>
<feature type="compositionally biased region" description="Basic and acidic residues" evidence="7">
    <location>
        <begin position="521"/>
        <end position="530"/>
    </location>
</feature>
<dbReference type="Pfam" id="PF00233">
    <property type="entry name" value="PDEase_I"/>
    <property type="match status" value="2"/>
</dbReference>
<dbReference type="PROSITE" id="PS00126">
    <property type="entry name" value="PDEASE_I_1"/>
    <property type="match status" value="1"/>
</dbReference>
<feature type="compositionally biased region" description="Basic and acidic residues" evidence="7">
    <location>
        <begin position="88"/>
        <end position="110"/>
    </location>
</feature>
<feature type="chain" id="PRO_5005190290" description="Phosphodiesterase" evidence="8">
    <location>
        <begin position="20"/>
        <end position="814"/>
    </location>
</feature>
<dbReference type="EMBL" id="CDMZ01000935">
    <property type="protein sequence ID" value="CEM24234.1"/>
    <property type="molecule type" value="Genomic_DNA"/>
</dbReference>
<gene>
    <name evidence="10" type="ORF">Cvel_20521</name>
</gene>
<dbReference type="PANTHER" id="PTHR11347">
    <property type="entry name" value="CYCLIC NUCLEOTIDE PHOSPHODIESTERASE"/>
    <property type="match status" value="1"/>
</dbReference>
<evidence type="ECO:0000256" key="7">
    <source>
        <dbReference type="SAM" id="MobiDB-lite"/>
    </source>
</evidence>
<keyword evidence="8" id="KW-0732">Signal</keyword>
<feature type="binding site" evidence="4">
    <location>
        <position position="430"/>
    </location>
    <ligand>
        <name>AMP</name>
        <dbReference type="ChEBI" id="CHEBI:456215"/>
    </ligand>
</feature>
<dbReference type="Gene3D" id="1.10.1300.10">
    <property type="entry name" value="3'5'-cyclic nucleotide phosphodiesterase, catalytic domain"/>
    <property type="match status" value="1"/>
</dbReference>
<dbReference type="PROSITE" id="PS51845">
    <property type="entry name" value="PDEASE_I_2"/>
    <property type="match status" value="1"/>
</dbReference>
<evidence type="ECO:0000256" key="5">
    <source>
        <dbReference type="PIRSR" id="PIRSR623088-3"/>
    </source>
</evidence>
<dbReference type="InterPro" id="IPR002073">
    <property type="entry name" value="PDEase_catalytic_dom"/>
</dbReference>
<evidence type="ECO:0000256" key="6">
    <source>
        <dbReference type="RuleBase" id="RU363067"/>
    </source>
</evidence>
<feature type="binding site" evidence="5">
    <location>
        <position position="626"/>
    </location>
    <ligand>
        <name>Zn(2+)</name>
        <dbReference type="ChEBI" id="CHEBI:29105"/>
        <label>1</label>
    </ligand>
</feature>
<sequence length="814" mass="88428">MSFADPICLLISLGILAHGANPLSELQTLLLSLSGMGSMLFCQVVSLQRSVGMGATIPPTLQVVYPYMLFVVLALSLLLLSRAKESGKEEQDASAGKRDGGAKETTEKKSAVPVPCDIRQQSADDSSQGLGAHRNELPLVMTEAEEFLQSLERLAEERKDDPELSAVLAKGHRAFAGGPRRLYKLFLDSAQEGEHTQSHLQAADMLASLGAVSSGRPEIRVFLPEAAEVEEKKDRESPGPSPLNLTHGPVMSLSTGTTAEDKRSGELLPVTSTSTFTGGSTPPMTSPPLRARTVRGRRVSVNIDGGPPASPSLGPEIAVTTSGCPCLGRLDTDVFEIAEETGGHPLSWVAWAAFDQYESMFAPLGMQRGDLMGFASLLKENYKSDIPFHTDTHGTEVANSMSFLLQVSGAARHAEPVDFAGSLIAAMAHDVGHPGVTNRYLVATTSPLAIQYNDESVLENFHSALCFQLLMRSHTKHSAMYKNNSSASPSSLSPLSPISAPPQIAAAAETSSLSSPLLSPNREDSLTRPIHERMRGETWSKFRSLVISLILETDMMKHFQSLGSFNTTMGINQAGSLRRLAVTLKETSDENLRGKWGDQAKHWGDSDAEAQEKRMTVLKAFMKISDLSHAGKPFELHKKWSLRLYSELHAQGDMEGRLGLPVTPLCDRSRSNIPKDQINFLSFIALPMFAAVGNALRSAQYDTELLSVGFANLDHWVELCGAEISPNTRSKVREAKKHDIEHHVRSRLGGESYTGFSLNEEEDLDEKEILFPQQDPLLSHSTGASPAMPPRRKSTKRSESHDLRAAGVRGRGRV</sequence>
<proteinExistence type="inferred from homology"/>
<feature type="compositionally biased region" description="Polar residues" evidence="7">
    <location>
        <begin position="119"/>
        <end position="129"/>
    </location>
</feature>
<evidence type="ECO:0000313" key="10">
    <source>
        <dbReference type="EMBL" id="CEM24234.1"/>
    </source>
</evidence>
<feature type="domain" description="PDEase" evidence="9">
    <location>
        <begin position="309"/>
        <end position="723"/>
    </location>
</feature>
<feature type="binding site" evidence="4">
    <location>
        <position position="626"/>
    </location>
    <ligand>
        <name>AMP</name>
        <dbReference type="ChEBI" id="CHEBI:456215"/>
    </ligand>
</feature>
<dbReference type="SUPFAM" id="SSF109604">
    <property type="entry name" value="HD-domain/PDEase-like"/>
    <property type="match status" value="1"/>
</dbReference>
<accession>A0A0G4G7D7</accession>
<protein>
    <recommendedName>
        <fullName evidence="6">Phosphodiesterase</fullName>
        <ecNumber evidence="6">3.1.4.-</ecNumber>
    </recommendedName>
</protein>
<dbReference type="InterPro" id="IPR023174">
    <property type="entry name" value="PDEase_CS"/>
</dbReference>
<feature type="binding site" evidence="5">
    <location>
        <position position="430"/>
    </location>
    <ligand>
        <name>Zn(2+)</name>
        <dbReference type="ChEBI" id="CHEBI:29105"/>
        <label>2</label>
    </ligand>
</feature>
<dbReference type="EC" id="3.1.4.-" evidence="6"/>
<feature type="region of interest" description="Disordered" evidence="7">
    <location>
        <begin position="227"/>
        <end position="290"/>
    </location>
</feature>
<dbReference type="VEuPathDB" id="CryptoDB:Cvel_20521"/>
<evidence type="ECO:0000259" key="9">
    <source>
        <dbReference type="PROSITE" id="PS51845"/>
    </source>
</evidence>
<dbReference type="InterPro" id="IPR003607">
    <property type="entry name" value="HD/PDEase_dom"/>
</dbReference>
<dbReference type="SMART" id="SM00471">
    <property type="entry name" value="HDc"/>
    <property type="match status" value="1"/>
</dbReference>